<dbReference type="GO" id="GO:0051287">
    <property type="term" value="F:NAD binding"/>
    <property type="evidence" value="ECO:0007669"/>
    <property type="project" value="InterPro"/>
</dbReference>
<dbReference type="PANTHER" id="PTHR43333">
    <property type="entry name" value="2-HACID_DH_C DOMAIN-CONTAINING PROTEIN"/>
    <property type="match status" value="1"/>
</dbReference>
<evidence type="ECO:0000259" key="3">
    <source>
        <dbReference type="Pfam" id="PF02826"/>
    </source>
</evidence>
<keyword evidence="1" id="KW-0560">Oxidoreductase</keyword>
<accession>A0A3M0GL88</accession>
<evidence type="ECO:0000256" key="1">
    <source>
        <dbReference type="ARBA" id="ARBA00023002"/>
    </source>
</evidence>
<evidence type="ECO:0000313" key="5">
    <source>
        <dbReference type="Proteomes" id="UP000275256"/>
    </source>
</evidence>
<dbReference type="Gene3D" id="3.40.50.720">
    <property type="entry name" value="NAD(P)-binding Rossmann-like Domain"/>
    <property type="match status" value="2"/>
</dbReference>
<dbReference type="InterPro" id="IPR036291">
    <property type="entry name" value="NAD(P)-bd_dom_sf"/>
</dbReference>
<proteinExistence type="predicted"/>
<name>A0A3M0GL88_9ACTN</name>
<organism evidence="4 5">
    <name type="scientific">Tessaracoccus antarcticus</name>
    <dbReference type="NCBI Taxonomy" id="2479848"/>
    <lineage>
        <taxon>Bacteria</taxon>
        <taxon>Bacillati</taxon>
        <taxon>Actinomycetota</taxon>
        <taxon>Actinomycetes</taxon>
        <taxon>Propionibacteriales</taxon>
        <taxon>Propionibacteriaceae</taxon>
        <taxon>Tessaracoccus</taxon>
    </lineage>
</organism>
<dbReference type="SUPFAM" id="SSF52283">
    <property type="entry name" value="Formate/glycerate dehydrogenase catalytic domain-like"/>
    <property type="match status" value="1"/>
</dbReference>
<dbReference type="GO" id="GO:0016491">
    <property type="term" value="F:oxidoreductase activity"/>
    <property type="evidence" value="ECO:0007669"/>
    <property type="project" value="UniProtKB-KW"/>
</dbReference>
<feature type="domain" description="D-isomer specific 2-hydroxyacid dehydrogenase NAD-binding" evidence="3">
    <location>
        <begin position="100"/>
        <end position="283"/>
    </location>
</feature>
<dbReference type="SUPFAM" id="SSF51735">
    <property type="entry name" value="NAD(P)-binding Rossmann-fold domains"/>
    <property type="match status" value="1"/>
</dbReference>
<dbReference type="Proteomes" id="UP000275256">
    <property type="component" value="Unassembled WGS sequence"/>
</dbReference>
<comment type="caution">
    <text evidence="4">The sequence shown here is derived from an EMBL/GenBank/DDBJ whole genome shotgun (WGS) entry which is preliminary data.</text>
</comment>
<gene>
    <name evidence="4" type="ORF">EAX62_01320</name>
</gene>
<dbReference type="EMBL" id="REFW01000001">
    <property type="protein sequence ID" value="RMB62383.1"/>
    <property type="molecule type" value="Genomic_DNA"/>
</dbReference>
<dbReference type="PANTHER" id="PTHR43333:SF1">
    <property type="entry name" value="D-ISOMER SPECIFIC 2-HYDROXYACID DEHYDROGENASE NAD-BINDING DOMAIN-CONTAINING PROTEIN"/>
    <property type="match status" value="1"/>
</dbReference>
<protein>
    <submittedName>
        <fullName evidence="4">Phosphoglycerate dehydrogenase</fullName>
    </submittedName>
</protein>
<keyword evidence="2" id="KW-0520">NAD</keyword>
<evidence type="ECO:0000256" key="2">
    <source>
        <dbReference type="ARBA" id="ARBA00023027"/>
    </source>
</evidence>
<evidence type="ECO:0000313" key="4">
    <source>
        <dbReference type="EMBL" id="RMB62383.1"/>
    </source>
</evidence>
<dbReference type="Pfam" id="PF02826">
    <property type="entry name" value="2-Hacid_dh_C"/>
    <property type="match status" value="1"/>
</dbReference>
<dbReference type="InterPro" id="IPR006140">
    <property type="entry name" value="D-isomer_DH_NAD-bd"/>
</dbReference>
<keyword evidence="5" id="KW-1185">Reference proteome</keyword>
<sequence>MKVLLPDTIDLDPRLPDGVVGVRYDHRSPIPDEHTDAEVLVDWGRGSRSLADDAARLPRLKLVQALSAGADAALAAPFDKSVAICSGVGLHDGPVTEHALALILALLRRLPACFEAQKRHEWAGELGGMQTQLTPDHITSLLGADVLIWGFGSIGQTLAPLLTALGAHVRGVARSAGTRAGFDVVTEAELEKELPRTDLLVMILPGTPDTVNALNAERLALMSQRALVVNVGRGSTVDEDALCSALTSGGIAGAALDVTAKEPLPADSALWDTPHLIVTPHAAGGRPVGAAELIVANVEALRAGGELRNHETRA</sequence>
<dbReference type="OrthoDB" id="4324715at2"/>
<dbReference type="RefSeq" id="WP_121900932.1">
    <property type="nucleotide sequence ID" value="NZ_REFW01000001.1"/>
</dbReference>
<dbReference type="AlphaFoldDB" id="A0A3M0GL88"/>
<reference evidence="4 5" key="1">
    <citation type="submission" date="2018-10" db="EMBL/GenBank/DDBJ databases">
        <title>Tessaracoccus antarcticuss sp. nov., isolated from sediment.</title>
        <authorList>
            <person name="Zhou L.Y."/>
            <person name="Du Z.J."/>
        </authorList>
    </citation>
    <scope>NUCLEOTIDE SEQUENCE [LARGE SCALE GENOMIC DNA]</scope>
    <source>
        <strain evidence="4 5">JDX10</strain>
    </source>
</reference>